<protein>
    <submittedName>
        <fullName evidence="2">Uncharacterized protein</fullName>
    </submittedName>
</protein>
<dbReference type="EMBL" id="JABCIY010000235">
    <property type="protein sequence ID" value="KAF7187128.1"/>
    <property type="molecule type" value="Genomic_DNA"/>
</dbReference>
<evidence type="ECO:0000313" key="3">
    <source>
        <dbReference type="Proteomes" id="UP000660729"/>
    </source>
</evidence>
<proteinExistence type="predicted"/>
<feature type="compositionally biased region" description="Polar residues" evidence="1">
    <location>
        <begin position="171"/>
        <end position="183"/>
    </location>
</feature>
<evidence type="ECO:0000313" key="2">
    <source>
        <dbReference type="EMBL" id="KAF7187128.1"/>
    </source>
</evidence>
<comment type="caution">
    <text evidence="2">The sequence shown here is derived from an EMBL/GenBank/DDBJ whole genome shotgun (WGS) entry which is preliminary data.</text>
</comment>
<feature type="compositionally biased region" description="Polar residues" evidence="1">
    <location>
        <begin position="51"/>
        <end position="62"/>
    </location>
</feature>
<gene>
    <name evidence="2" type="ORF">HII31_11509</name>
</gene>
<feature type="compositionally biased region" description="Polar residues" evidence="1">
    <location>
        <begin position="9"/>
        <end position="20"/>
    </location>
</feature>
<name>A0A8H6R9U0_9PEZI</name>
<dbReference type="Proteomes" id="UP000660729">
    <property type="component" value="Unassembled WGS sequence"/>
</dbReference>
<accession>A0A8H6R9U0</accession>
<feature type="compositionally biased region" description="Polar residues" evidence="1">
    <location>
        <begin position="124"/>
        <end position="144"/>
    </location>
</feature>
<feature type="region of interest" description="Disordered" evidence="1">
    <location>
        <begin position="1"/>
        <end position="183"/>
    </location>
</feature>
<feature type="compositionally biased region" description="Basic and acidic residues" evidence="1">
    <location>
        <begin position="157"/>
        <end position="170"/>
    </location>
</feature>
<evidence type="ECO:0000256" key="1">
    <source>
        <dbReference type="SAM" id="MobiDB-lite"/>
    </source>
</evidence>
<keyword evidence="3" id="KW-1185">Reference proteome</keyword>
<sequence length="183" mass="19636">MPTARRPTKSTMESSKTNTKIKSDGHHLTPESQDSAGDENSENGFPELRNTAANLRLSTNAQDIPDSDLLDTPSLPKAQPKSPNSPTGSARKKQSSKGSILVPLPATSYALLPEQNLARDQASSREGTGEQENGNRRGISTTPELNAADEMANAHGEQLDRIESKGETSEKFQASTTKRPPSI</sequence>
<organism evidence="2 3">
    <name type="scientific">Pseudocercospora fuligena</name>
    <dbReference type="NCBI Taxonomy" id="685502"/>
    <lineage>
        <taxon>Eukaryota</taxon>
        <taxon>Fungi</taxon>
        <taxon>Dikarya</taxon>
        <taxon>Ascomycota</taxon>
        <taxon>Pezizomycotina</taxon>
        <taxon>Dothideomycetes</taxon>
        <taxon>Dothideomycetidae</taxon>
        <taxon>Mycosphaerellales</taxon>
        <taxon>Mycosphaerellaceae</taxon>
        <taxon>Pseudocercospora</taxon>
    </lineage>
</organism>
<dbReference type="AlphaFoldDB" id="A0A8H6R9U0"/>
<reference evidence="2" key="1">
    <citation type="submission" date="2020-04" db="EMBL/GenBank/DDBJ databases">
        <title>Draft genome resource of the tomato pathogen Pseudocercospora fuligena.</title>
        <authorList>
            <person name="Zaccaron A."/>
        </authorList>
    </citation>
    <scope>NUCLEOTIDE SEQUENCE</scope>
    <source>
        <strain evidence="2">PF001</strain>
    </source>
</reference>